<dbReference type="AlphaFoldDB" id="A0AA39Y6F3"/>
<evidence type="ECO:0000313" key="3">
    <source>
        <dbReference type="EMBL" id="KAK0646904.1"/>
    </source>
</evidence>
<feature type="region of interest" description="Disordered" evidence="1">
    <location>
        <begin position="861"/>
        <end position="925"/>
    </location>
</feature>
<evidence type="ECO:0000313" key="4">
    <source>
        <dbReference type="Proteomes" id="UP001174936"/>
    </source>
</evidence>
<dbReference type="SUPFAM" id="SSF52540">
    <property type="entry name" value="P-loop containing nucleoside triphosphate hydrolases"/>
    <property type="match status" value="1"/>
</dbReference>
<accession>A0AA39Y6F3</accession>
<dbReference type="Proteomes" id="UP001174936">
    <property type="component" value="Unassembled WGS sequence"/>
</dbReference>
<feature type="domain" description="AAA+ ATPase" evidence="2">
    <location>
        <begin position="611"/>
        <end position="739"/>
    </location>
</feature>
<organism evidence="3 4">
    <name type="scientific">Cercophora newfieldiana</name>
    <dbReference type="NCBI Taxonomy" id="92897"/>
    <lineage>
        <taxon>Eukaryota</taxon>
        <taxon>Fungi</taxon>
        <taxon>Dikarya</taxon>
        <taxon>Ascomycota</taxon>
        <taxon>Pezizomycotina</taxon>
        <taxon>Sordariomycetes</taxon>
        <taxon>Sordariomycetidae</taxon>
        <taxon>Sordariales</taxon>
        <taxon>Lasiosphaeriaceae</taxon>
        <taxon>Cercophora</taxon>
    </lineage>
</organism>
<evidence type="ECO:0000256" key="1">
    <source>
        <dbReference type="SAM" id="MobiDB-lite"/>
    </source>
</evidence>
<protein>
    <recommendedName>
        <fullName evidence="2">AAA+ ATPase domain-containing protein</fullName>
    </recommendedName>
</protein>
<dbReference type="Pfam" id="PF22942">
    <property type="entry name" value="DUF7025"/>
    <property type="match status" value="1"/>
</dbReference>
<name>A0AA39Y6F3_9PEZI</name>
<dbReference type="Pfam" id="PF23232">
    <property type="entry name" value="AAA_lid_13"/>
    <property type="match status" value="1"/>
</dbReference>
<dbReference type="InterPro" id="IPR003593">
    <property type="entry name" value="AAA+_ATPase"/>
</dbReference>
<dbReference type="InterPro" id="IPR027417">
    <property type="entry name" value="P-loop_NTPase"/>
</dbReference>
<dbReference type="EMBL" id="JAULSV010000004">
    <property type="protein sequence ID" value="KAK0646904.1"/>
    <property type="molecule type" value="Genomic_DNA"/>
</dbReference>
<sequence>MSQAQPPKDNASSVEELKAVSSKLGHLDRLERLLTDLELRAGLLRSPDASDGEDDEEDAQKTVSKVKDCDWEHFINRFDPTEPVCSIEALVAGTKLRQDIAAEASKRAPKHIGTKLTARVPLSRVHRLGSNSKWIHAVRIQSAPLLAVFGRVTGYDWGTQPHTFVRPFPDLIYYHEKLKDELRNLECSEKPARDSQAAIQDLRCYIDFAERRLLPDYTRIREATELNRLRVRFSDLWYLFKPGDMVYVPSKTLLRFATEEVKRERAQMLAQLRESPWHQRVWRLLVAKIPSAEAPLRLPAPPRDNENPEEDDGRRGKELPFRIVCYYLDYDGKAYGAVERSFRIEHYEGEKDIRELEVYPLRFADDPEDLLQAAKESGRLFTDAIPLKHMMCESWTCDTDPSGFPVQLQGRNLIGIGPPRAGGTEYVEGEVIIDLKETYNTNPIYQNAMANRHLIEDAYPSSTLNSGYRVIMWSDSRRSKRIKSIQDSIRTSEEIEEHQIATELKRVPYLRASTRPQQPPQGDDLALLTVRIFVYAFRLRKFLPVDVRNLKPLAAERGDPFEDLQLPENYKKMIQATVETHLKRQDIQRQIQSRRETEDILTQDFIAGKGRGLLVMLHGEPGVGKTATAEAIARSTKRPLFPISCNDLITPNVGAVELALDDAFRLAHMWDCVLLMDEADVFLASRSTSMIHQNSLVSMFLRKLEYYSGILFLTSNRIGKVDQAISSRIHLILHYKRLGLPAIVKIFDINIRNLEEVERQHHEASGQTPLYIVRPDIEQFAIDHYNKHPNGKGVWNGRQIRNAFLVAASLARHEASQPGMEGRQPQLRDTHFHEVERLTREYNQFRFRVLGGDDSRKAKLLEERDDDYEGEEDKENDSARPGASPSPTPTGGYQSPHGRVPQRPQHTVGVAPGPPQWSPVPTAPRIQVGVHPDWAINHAQAGYAGTVIRPAPQTQSPSWQAVGPVSSNIYPGQISNQPPPGYANGYLGDRTGQVTFVPLGAGAGAGQDMQAGKVPGPGTPESQVGHISSPPHSFASTGGHVVNGEVRT</sequence>
<comment type="caution">
    <text evidence="3">The sequence shown here is derived from an EMBL/GenBank/DDBJ whole genome shotgun (WGS) entry which is preliminary data.</text>
</comment>
<feature type="compositionally biased region" description="Polar residues" evidence="1">
    <location>
        <begin position="1020"/>
        <end position="1036"/>
    </location>
</feature>
<dbReference type="GO" id="GO:0016887">
    <property type="term" value="F:ATP hydrolysis activity"/>
    <property type="evidence" value="ECO:0007669"/>
    <property type="project" value="InterPro"/>
</dbReference>
<dbReference type="SMART" id="SM00382">
    <property type="entry name" value="AAA"/>
    <property type="match status" value="1"/>
</dbReference>
<feature type="compositionally biased region" description="Low complexity" evidence="1">
    <location>
        <begin position="879"/>
        <end position="892"/>
    </location>
</feature>
<dbReference type="PANTHER" id="PTHR46411:SF3">
    <property type="entry name" value="AAA+ ATPASE DOMAIN-CONTAINING PROTEIN"/>
    <property type="match status" value="1"/>
</dbReference>
<feature type="region of interest" description="Disordered" evidence="1">
    <location>
        <begin position="1014"/>
        <end position="1048"/>
    </location>
</feature>
<reference evidence="3" key="1">
    <citation type="submission" date="2023-06" db="EMBL/GenBank/DDBJ databases">
        <title>Genome-scale phylogeny and comparative genomics of the fungal order Sordariales.</title>
        <authorList>
            <consortium name="Lawrence Berkeley National Laboratory"/>
            <person name="Hensen N."/>
            <person name="Bonometti L."/>
            <person name="Westerberg I."/>
            <person name="Brannstrom I.O."/>
            <person name="Guillou S."/>
            <person name="Cros-Aarteil S."/>
            <person name="Calhoun S."/>
            <person name="Haridas S."/>
            <person name="Kuo A."/>
            <person name="Mondo S."/>
            <person name="Pangilinan J."/>
            <person name="Riley R."/>
            <person name="Labutti K."/>
            <person name="Andreopoulos B."/>
            <person name="Lipzen A."/>
            <person name="Chen C."/>
            <person name="Yanf M."/>
            <person name="Daum C."/>
            <person name="Ng V."/>
            <person name="Clum A."/>
            <person name="Steindorff A."/>
            <person name="Ohm R."/>
            <person name="Martin F."/>
            <person name="Silar P."/>
            <person name="Natvig D."/>
            <person name="Lalanne C."/>
            <person name="Gautier V."/>
            <person name="Ament-Velasquez S.L."/>
            <person name="Kruys A."/>
            <person name="Hutchinson M.I."/>
            <person name="Powell A.J."/>
            <person name="Barry K."/>
            <person name="Miller A.N."/>
            <person name="Grigoriev I.V."/>
            <person name="Debuchy R."/>
            <person name="Gladieux P."/>
            <person name="Thoren M.H."/>
            <person name="Johannesson H."/>
        </authorList>
    </citation>
    <scope>NUCLEOTIDE SEQUENCE</scope>
    <source>
        <strain evidence="3">SMH2532-1</strain>
    </source>
</reference>
<dbReference type="Pfam" id="PF00004">
    <property type="entry name" value="AAA"/>
    <property type="match status" value="1"/>
</dbReference>
<feature type="region of interest" description="Disordered" evidence="1">
    <location>
        <begin position="295"/>
        <end position="315"/>
    </location>
</feature>
<dbReference type="PANTHER" id="PTHR46411">
    <property type="entry name" value="FAMILY ATPASE, PUTATIVE-RELATED"/>
    <property type="match status" value="1"/>
</dbReference>
<feature type="compositionally biased region" description="Polar residues" evidence="1">
    <location>
        <begin position="1"/>
        <end position="13"/>
    </location>
</feature>
<keyword evidence="4" id="KW-1185">Reference proteome</keyword>
<dbReference type="CDD" id="cd19481">
    <property type="entry name" value="RecA-like_protease"/>
    <property type="match status" value="1"/>
</dbReference>
<dbReference type="GO" id="GO:0005524">
    <property type="term" value="F:ATP binding"/>
    <property type="evidence" value="ECO:0007669"/>
    <property type="project" value="InterPro"/>
</dbReference>
<dbReference type="InterPro" id="IPR056599">
    <property type="entry name" value="AAA_lid_fung"/>
</dbReference>
<dbReference type="Gene3D" id="3.40.50.300">
    <property type="entry name" value="P-loop containing nucleotide triphosphate hydrolases"/>
    <property type="match status" value="1"/>
</dbReference>
<dbReference type="InterPro" id="IPR003959">
    <property type="entry name" value="ATPase_AAA_core"/>
</dbReference>
<feature type="compositionally biased region" description="Acidic residues" evidence="1">
    <location>
        <begin position="863"/>
        <end position="875"/>
    </location>
</feature>
<feature type="region of interest" description="Disordered" evidence="1">
    <location>
        <begin position="1"/>
        <end position="21"/>
    </location>
</feature>
<evidence type="ECO:0000259" key="2">
    <source>
        <dbReference type="SMART" id="SM00382"/>
    </source>
</evidence>
<dbReference type="InterPro" id="IPR054289">
    <property type="entry name" value="DUF7025"/>
</dbReference>
<proteinExistence type="predicted"/>
<feature type="compositionally biased region" description="Pro residues" evidence="1">
    <location>
        <begin position="912"/>
        <end position="922"/>
    </location>
</feature>
<gene>
    <name evidence="3" type="ORF">B0T16DRAFT_170904</name>
</gene>